<dbReference type="EMBL" id="DF968183">
    <property type="protein sequence ID" value="GAP44564.1"/>
    <property type="molecule type" value="Genomic_DNA"/>
</dbReference>
<dbReference type="PATRIC" id="fig|1678841.3.peg.3073"/>
<name>A0A0S7C407_9BACT</name>
<dbReference type="Gene3D" id="2.30.33.40">
    <property type="entry name" value="GroES chaperonin"/>
    <property type="match status" value="1"/>
</dbReference>
<comment type="similarity">
    <text evidence="1">Belongs to the GroES chaperonin family.</text>
</comment>
<dbReference type="AlphaFoldDB" id="A0A0S7C407"/>
<dbReference type="InterPro" id="IPR037124">
    <property type="entry name" value="Chaperonin_GroES_sf"/>
</dbReference>
<reference evidence="3" key="1">
    <citation type="journal article" date="2015" name="Genome Announc.">
        <title>Draft Genome Sequence of Bacteroidales Strain TBC1, a Novel Isolate from a Methanogenic Wastewater Treatment System.</title>
        <authorList>
            <person name="Tourlousse D.M."/>
            <person name="Matsuura N."/>
            <person name="Sun L."/>
            <person name="Toyonaga M."/>
            <person name="Kuroda K."/>
            <person name="Ohashi A."/>
            <person name="Cruz R."/>
            <person name="Yamaguchi T."/>
            <person name="Sekiguchi Y."/>
        </authorList>
    </citation>
    <scope>NUCLEOTIDE SEQUENCE [LARGE SCALE GENOMIC DNA]</scope>
    <source>
        <strain evidence="3">TBC1</strain>
    </source>
</reference>
<accession>A0A0S7C407</accession>
<dbReference type="CDD" id="cd00320">
    <property type="entry name" value="cpn10"/>
    <property type="match status" value="1"/>
</dbReference>
<evidence type="ECO:0000313" key="3">
    <source>
        <dbReference type="EMBL" id="GAP44564.1"/>
    </source>
</evidence>
<dbReference type="InterPro" id="IPR011032">
    <property type="entry name" value="GroES-like_sf"/>
</dbReference>
<dbReference type="GO" id="GO:0044183">
    <property type="term" value="F:protein folding chaperone"/>
    <property type="evidence" value="ECO:0007669"/>
    <property type="project" value="InterPro"/>
</dbReference>
<organism evidence="3">
    <name type="scientific">Lentimicrobium saccharophilum</name>
    <dbReference type="NCBI Taxonomy" id="1678841"/>
    <lineage>
        <taxon>Bacteria</taxon>
        <taxon>Pseudomonadati</taxon>
        <taxon>Bacteroidota</taxon>
        <taxon>Bacteroidia</taxon>
        <taxon>Bacteroidales</taxon>
        <taxon>Lentimicrobiaceae</taxon>
        <taxon>Lentimicrobium</taxon>
    </lineage>
</organism>
<dbReference type="SUPFAM" id="SSF50129">
    <property type="entry name" value="GroES-like"/>
    <property type="match status" value="1"/>
</dbReference>
<evidence type="ECO:0000313" key="4">
    <source>
        <dbReference type="Proteomes" id="UP000053091"/>
    </source>
</evidence>
<protein>
    <submittedName>
        <fullName evidence="3">Co-chaperonin GroES</fullName>
    </submittedName>
</protein>
<evidence type="ECO:0000256" key="1">
    <source>
        <dbReference type="ARBA" id="ARBA00006975"/>
    </source>
</evidence>
<dbReference type="Proteomes" id="UP000053091">
    <property type="component" value="Unassembled WGS sequence"/>
</dbReference>
<dbReference type="SMART" id="SM00883">
    <property type="entry name" value="Cpn10"/>
    <property type="match status" value="1"/>
</dbReference>
<proteinExistence type="inferred from homology"/>
<gene>
    <name evidence="3" type="ORF">TBC1_12373</name>
</gene>
<keyword evidence="2" id="KW-0143">Chaperone</keyword>
<dbReference type="InterPro" id="IPR020818">
    <property type="entry name" value="Chaperonin_GroES"/>
</dbReference>
<keyword evidence="4" id="KW-1185">Reference proteome</keyword>
<sequence>MTMPAFNFLNMKLPEEEKLHKLIVVGDRVLIKPLTLSKKTKGGLFLPPGYSEKEEIQTGYVLRAGPGYPIPVPENEDEPWKRSEGDNIRYIPLQAKVGDLAIFLQKGAIEIVYNDEKYFIVSQNSVLLLEREDEPE</sequence>
<dbReference type="Pfam" id="PF00166">
    <property type="entry name" value="Cpn10"/>
    <property type="match status" value="1"/>
</dbReference>
<evidence type="ECO:0000256" key="2">
    <source>
        <dbReference type="ARBA" id="ARBA00023186"/>
    </source>
</evidence>
<dbReference type="STRING" id="1678841.TBC1_12373"/>
<dbReference type="GO" id="GO:0005524">
    <property type="term" value="F:ATP binding"/>
    <property type="evidence" value="ECO:0007669"/>
    <property type="project" value="InterPro"/>
</dbReference>